<evidence type="ECO:0008006" key="3">
    <source>
        <dbReference type="Google" id="ProtNLM"/>
    </source>
</evidence>
<protein>
    <recommendedName>
        <fullName evidence="3">Helix-turn-helix domain protein</fullName>
    </recommendedName>
</protein>
<name>A0A5B9QK35_9BACT</name>
<keyword evidence="2" id="KW-1185">Reference proteome</keyword>
<dbReference type="RefSeq" id="WP_148075651.1">
    <property type="nucleotide sequence ID" value="NZ_CP042913.1"/>
</dbReference>
<organism evidence="1 2">
    <name type="scientific">Bythopirellula goksoeyrii</name>
    <dbReference type="NCBI Taxonomy" id="1400387"/>
    <lineage>
        <taxon>Bacteria</taxon>
        <taxon>Pseudomonadati</taxon>
        <taxon>Planctomycetota</taxon>
        <taxon>Planctomycetia</taxon>
        <taxon>Pirellulales</taxon>
        <taxon>Lacipirellulaceae</taxon>
        <taxon>Bythopirellula</taxon>
    </lineage>
</organism>
<dbReference type="KEGG" id="bgok:Pr1d_47490"/>
<reference evidence="1 2" key="1">
    <citation type="submission" date="2019-08" db="EMBL/GenBank/DDBJ databases">
        <title>Deep-cultivation of Planctomycetes and their phenomic and genomic characterization uncovers novel biology.</title>
        <authorList>
            <person name="Wiegand S."/>
            <person name="Jogler M."/>
            <person name="Boedeker C."/>
            <person name="Pinto D."/>
            <person name="Vollmers J."/>
            <person name="Rivas-Marin E."/>
            <person name="Kohn T."/>
            <person name="Peeters S.H."/>
            <person name="Heuer A."/>
            <person name="Rast P."/>
            <person name="Oberbeckmann S."/>
            <person name="Bunk B."/>
            <person name="Jeske O."/>
            <person name="Meyerdierks A."/>
            <person name="Storesund J.E."/>
            <person name="Kallscheuer N."/>
            <person name="Luecker S."/>
            <person name="Lage O.M."/>
            <person name="Pohl T."/>
            <person name="Merkel B.J."/>
            <person name="Hornburger P."/>
            <person name="Mueller R.-W."/>
            <person name="Bruemmer F."/>
            <person name="Labrenz M."/>
            <person name="Spormann A.M."/>
            <person name="Op den Camp H."/>
            <person name="Overmann J."/>
            <person name="Amann R."/>
            <person name="Jetten M.S.M."/>
            <person name="Mascher T."/>
            <person name="Medema M.H."/>
            <person name="Devos D.P."/>
            <person name="Kaster A.-K."/>
            <person name="Ovreas L."/>
            <person name="Rohde M."/>
            <person name="Galperin M.Y."/>
            <person name="Jogler C."/>
        </authorList>
    </citation>
    <scope>NUCLEOTIDE SEQUENCE [LARGE SCALE GENOMIC DNA]</scope>
    <source>
        <strain evidence="1 2">Pr1d</strain>
    </source>
</reference>
<dbReference type="AlphaFoldDB" id="A0A5B9QK35"/>
<accession>A0A5B9QK35</accession>
<evidence type="ECO:0000313" key="2">
    <source>
        <dbReference type="Proteomes" id="UP000323917"/>
    </source>
</evidence>
<proteinExistence type="predicted"/>
<dbReference type="OrthoDB" id="290177at2"/>
<gene>
    <name evidence="1" type="ORF">Pr1d_47490</name>
</gene>
<evidence type="ECO:0000313" key="1">
    <source>
        <dbReference type="EMBL" id="QEG37406.1"/>
    </source>
</evidence>
<sequence length="83" mass="9680">MAAAGCQKQPVRWLTVEDIRKQQRMRRQVVVNAMLSGELPYEQRGRIRYARVSDVEAWEKSRLHSRVQTPGTFLVHPDLAEFT</sequence>
<dbReference type="Proteomes" id="UP000323917">
    <property type="component" value="Chromosome"/>
</dbReference>
<dbReference type="EMBL" id="CP042913">
    <property type="protein sequence ID" value="QEG37406.1"/>
    <property type="molecule type" value="Genomic_DNA"/>
</dbReference>